<dbReference type="Proteomes" id="UP001303946">
    <property type="component" value="Plasmid unnamed1"/>
</dbReference>
<protein>
    <submittedName>
        <fullName evidence="1">Uncharacterized protein</fullName>
    </submittedName>
</protein>
<name>A0ABZ0D213_9BURK</name>
<dbReference type="RefSeq" id="WP_316704440.1">
    <property type="nucleotide sequence ID" value="NZ_CP136337.1"/>
</dbReference>
<accession>A0ABZ0D213</accession>
<keyword evidence="2" id="KW-1185">Reference proteome</keyword>
<evidence type="ECO:0000313" key="1">
    <source>
        <dbReference type="EMBL" id="WOB11238.1"/>
    </source>
</evidence>
<sequence>MNLHIGATSANVPLVLLATSSPEERTQRLDALRRAHLAVGVDRRYLDLPPGHRLWALYVQVDTTDTVKLPSSIVHSHEYAAAGDEAGAIAAVRSYYREVAPAAAVLVVSARLASVERPEELAFPENVRRSDMPAIPLMRTLSS</sequence>
<geneLocation type="plasmid" evidence="1 2">
    <name>unnamed1</name>
</geneLocation>
<reference evidence="1 2" key="1">
    <citation type="submission" date="2023-10" db="EMBL/GenBank/DDBJ databases">
        <title>Bacteria for the degradation of biodegradable plastic PBAT(Polybutylene adipate terephthalate).</title>
        <authorList>
            <person name="Weon H.-Y."/>
            <person name="Yeon J."/>
        </authorList>
    </citation>
    <scope>NUCLEOTIDE SEQUENCE [LARGE SCALE GENOMIC DNA]</scope>
    <source>
        <strain evidence="1 2">SBD 7-3</strain>
        <plasmid evidence="1 2">unnamed1</plasmid>
    </source>
</reference>
<gene>
    <name evidence="1" type="ORF">RXV79_26770</name>
</gene>
<dbReference type="EMBL" id="CP136337">
    <property type="protein sequence ID" value="WOB11238.1"/>
    <property type="molecule type" value="Genomic_DNA"/>
</dbReference>
<keyword evidence="1" id="KW-0614">Plasmid</keyword>
<evidence type="ECO:0000313" key="2">
    <source>
        <dbReference type="Proteomes" id="UP001303946"/>
    </source>
</evidence>
<proteinExistence type="predicted"/>
<organism evidence="1 2">
    <name type="scientific">Piscinibacter gummiphilus</name>
    <dbReference type="NCBI Taxonomy" id="946333"/>
    <lineage>
        <taxon>Bacteria</taxon>
        <taxon>Pseudomonadati</taxon>
        <taxon>Pseudomonadota</taxon>
        <taxon>Betaproteobacteria</taxon>
        <taxon>Burkholderiales</taxon>
        <taxon>Sphaerotilaceae</taxon>
        <taxon>Piscinibacter</taxon>
    </lineage>
</organism>